<gene>
    <name evidence="2" type="primary">tcmP</name>
    <name evidence="2" type="ORF">H6G83_16095</name>
</gene>
<organism evidence="2 3">
    <name type="scientific">Anabaena azotica FACHB-119</name>
    <dbReference type="NCBI Taxonomy" id="947527"/>
    <lineage>
        <taxon>Bacteria</taxon>
        <taxon>Bacillati</taxon>
        <taxon>Cyanobacteriota</taxon>
        <taxon>Cyanophyceae</taxon>
        <taxon>Nostocales</taxon>
        <taxon>Nostocaceae</taxon>
        <taxon>Anabaena</taxon>
        <taxon>Anabaena azotica</taxon>
    </lineage>
</organism>
<dbReference type="Proteomes" id="UP000661112">
    <property type="component" value="Unassembled WGS sequence"/>
</dbReference>
<dbReference type="InterPro" id="IPR054339">
    <property type="entry name" value="GMT_wHTH"/>
</dbReference>
<evidence type="ECO:0000259" key="1">
    <source>
        <dbReference type="Pfam" id="PF22560"/>
    </source>
</evidence>
<dbReference type="RefSeq" id="WP_190474044.1">
    <property type="nucleotide sequence ID" value="NZ_JACJSG010000020.1"/>
</dbReference>
<dbReference type="EMBL" id="JACJSG010000020">
    <property type="protein sequence ID" value="MBD2502115.1"/>
    <property type="molecule type" value="Genomic_DNA"/>
</dbReference>
<reference evidence="2 3" key="1">
    <citation type="journal article" date="2020" name="ISME J.">
        <title>Comparative genomics reveals insights into cyanobacterial evolution and habitat adaptation.</title>
        <authorList>
            <person name="Chen M.Y."/>
            <person name="Teng W.K."/>
            <person name="Zhao L."/>
            <person name="Hu C.X."/>
            <person name="Zhou Y.K."/>
            <person name="Han B.P."/>
            <person name="Song L.R."/>
            <person name="Shu W.S."/>
        </authorList>
    </citation>
    <scope>NUCLEOTIDE SEQUENCE [LARGE SCALE GENOMIC DNA]</scope>
    <source>
        <strain evidence="2 3">FACHB-119</strain>
    </source>
</reference>
<dbReference type="Pfam" id="PF22560">
    <property type="entry name" value="GMT-wHTH"/>
    <property type="match status" value="1"/>
</dbReference>
<name>A0ABR8D715_9NOST</name>
<evidence type="ECO:0000313" key="2">
    <source>
        <dbReference type="EMBL" id="MBD2502115.1"/>
    </source>
</evidence>
<keyword evidence="3" id="KW-1185">Reference proteome</keyword>
<dbReference type="NCBIfam" id="TIGR04474">
    <property type="entry name" value="tcm_partner"/>
    <property type="match status" value="1"/>
</dbReference>
<comment type="caution">
    <text evidence="2">The sequence shown here is derived from an EMBL/GenBank/DDBJ whole genome shotgun (WGS) entry which is preliminary data.</text>
</comment>
<feature type="domain" description="GMT-like wHTH" evidence="1">
    <location>
        <begin position="278"/>
        <end position="351"/>
    </location>
</feature>
<evidence type="ECO:0000313" key="3">
    <source>
        <dbReference type="Proteomes" id="UP000661112"/>
    </source>
</evidence>
<dbReference type="InterPro" id="IPR031009">
    <property type="entry name" value="Tcm_partner"/>
</dbReference>
<accession>A0ABR8D715</accession>
<sequence>MSNSSFFDEQKEQSLVKARIVEKYFWAWAKVIIPTAKKAGNKIAYIDLFAGPGRYKDGSRSTPIKVLETAIADPDMQCMLKTLFNDANSEHTNSLQQAIDTIPGIEKLKYKPDVMNFEVGEKIVNAFAQLNLVPTLFFVDPWGYKGLSLQLINSVVKNWGCDCIFFFNYNRINMGLGNAAVEEHIDALFGKTRADKLREKLYPLKAQARELTIIEALCESLQEMGGKYVLPFRFKHENGNRTSHHLIFVSKNFKGYEIMKEIMAKESSEQNQGVPSFEYSPATNMQPLLFEFYRPLDELEGMLLDTFAGQTITMQEIYMQHNVGRSYISKNYKAALNSLEAKGKIKAEPPANKRQKRKGEITFADSVKVTFPPKP</sequence>
<proteinExistence type="predicted"/>
<protein>
    <submittedName>
        <fullName evidence="2">Three-Cys-motif partner protein TcmP</fullName>
    </submittedName>
</protein>